<proteinExistence type="predicted"/>
<dbReference type="AlphaFoldDB" id="A0A286XXV7"/>
<evidence type="ECO:0000256" key="1">
    <source>
        <dbReference type="SAM" id="Coils"/>
    </source>
</evidence>
<feature type="coiled-coil region" evidence="1">
    <location>
        <begin position="256"/>
        <end position="360"/>
    </location>
</feature>
<evidence type="ECO:0000313" key="3">
    <source>
        <dbReference type="Proteomes" id="UP000005447"/>
    </source>
</evidence>
<sequence length="542" mass="63968">EQLDQEREMRWKAEQTEKKLMDYIDELHKKASDKKDIHNLALLTTDRLKEIIFKERNSKAQLQCTIFMITNITIEAGRLLSKYYNYVHFTQMRLLQEVELKAAAADREISLLRTSLHQEKEQVQQLHELLALKEQEHRKELETRAFFSNAEFQEALAKEVGKEERKHEQEIKEYQERIDALNQQYLELEHEFRVALSVEARRFKDVKEGFENVATELAKSKHALIWAQRKENESSSLIKDLTCMVKEQKSKLAEVSKLKQETAANLQNQINNLELLIEEDKEKRIQIELLKHEKNQLISELAAKESLIYGLRTERKVWGHELIQQESCLTENREKLEAQIESLCRENESLRKTNENESDTLKIKNKVIEDQTETIGKLKDVSLKANDEQIKILQERITEVEKCTQQQLDEKSLQLDCVIEKLEKHNERKEKLKQQLKAKELELEEIRKAYSALNQKWHDKGELLSHLETQVKEVKEKFESKERKLKAERDKSIELQKNAVEKLHSMDDIFKKQVNAIIEAHQAEITQLATEKQKYIDSANLK</sequence>
<dbReference type="EMBL" id="AAKN02000633">
    <property type="status" value="NOT_ANNOTATED_CDS"/>
    <property type="molecule type" value="Genomic_DNA"/>
</dbReference>
<dbReference type="VEuPathDB" id="HostDB:ENSCPOG00000032576"/>
<keyword evidence="1" id="KW-0175">Coiled coil</keyword>
<accession>A0A286XXV7</accession>
<dbReference type="Ensembl" id="ENSCPOT00000032801.1">
    <property type="protein sequence ID" value="ENSCPOP00000030124.1"/>
    <property type="gene ID" value="ENSCPOG00000032576.1"/>
</dbReference>
<dbReference type="GeneTree" id="ENSGT00940000157414"/>
<evidence type="ECO:0000313" key="2">
    <source>
        <dbReference type="Ensembl" id="ENSCPOP00000030124.1"/>
    </source>
</evidence>
<dbReference type="Bgee" id="ENSCPOG00000032576">
    <property type="expression patterns" value="Expressed in testis and 13 other cell types or tissues"/>
</dbReference>
<reference evidence="2" key="2">
    <citation type="submission" date="2025-08" db="UniProtKB">
        <authorList>
            <consortium name="Ensembl"/>
        </authorList>
    </citation>
    <scope>IDENTIFICATION</scope>
    <source>
        <strain evidence="2">2N</strain>
    </source>
</reference>
<dbReference type="InParanoid" id="A0A286XXV7"/>
<evidence type="ECO:0008006" key="4">
    <source>
        <dbReference type="Google" id="ProtNLM"/>
    </source>
</evidence>
<name>A0A286XXV7_CAVPO</name>
<organism evidence="2 3">
    <name type="scientific">Cavia porcellus</name>
    <name type="common">Guinea pig</name>
    <dbReference type="NCBI Taxonomy" id="10141"/>
    <lineage>
        <taxon>Eukaryota</taxon>
        <taxon>Metazoa</taxon>
        <taxon>Chordata</taxon>
        <taxon>Craniata</taxon>
        <taxon>Vertebrata</taxon>
        <taxon>Euteleostomi</taxon>
        <taxon>Mammalia</taxon>
        <taxon>Eutheria</taxon>
        <taxon>Euarchontoglires</taxon>
        <taxon>Glires</taxon>
        <taxon>Rodentia</taxon>
        <taxon>Hystricomorpha</taxon>
        <taxon>Caviidae</taxon>
        <taxon>Cavia</taxon>
    </lineage>
</organism>
<keyword evidence="3" id="KW-1185">Reference proteome</keyword>
<reference evidence="3" key="1">
    <citation type="journal article" date="2011" name="Nature">
        <title>A high-resolution map of human evolutionary constraint using 29 mammals.</title>
        <authorList>
            <person name="Lindblad-Toh K."/>
            <person name="Garber M."/>
            <person name="Zuk O."/>
            <person name="Lin M.F."/>
            <person name="Parker B.J."/>
            <person name="Washietl S."/>
            <person name="Kheradpour P."/>
            <person name="Ernst J."/>
            <person name="Jordan G."/>
            <person name="Mauceli E."/>
            <person name="Ward L.D."/>
            <person name="Lowe C.B."/>
            <person name="Holloway A.K."/>
            <person name="Clamp M."/>
            <person name="Gnerre S."/>
            <person name="Alfoldi J."/>
            <person name="Beal K."/>
            <person name="Chang J."/>
            <person name="Clawson H."/>
            <person name="Cuff J."/>
            <person name="Di Palma F."/>
            <person name="Fitzgerald S."/>
            <person name="Flicek P."/>
            <person name="Guttman M."/>
            <person name="Hubisz M.J."/>
            <person name="Jaffe D.B."/>
            <person name="Jungreis I."/>
            <person name="Kent W.J."/>
            <person name="Kostka D."/>
            <person name="Lara M."/>
            <person name="Martins A.L."/>
            <person name="Massingham T."/>
            <person name="Moltke I."/>
            <person name="Raney B.J."/>
            <person name="Rasmussen M.D."/>
            <person name="Robinson J."/>
            <person name="Stark A."/>
            <person name="Vilella A.J."/>
            <person name="Wen J."/>
            <person name="Xie X."/>
            <person name="Zody M.C."/>
            <person name="Baldwin J."/>
            <person name="Bloom T."/>
            <person name="Chin C.W."/>
            <person name="Heiman D."/>
            <person name="Nicol R."/>
            <person name="Nusbaum C."/>
            <person name="Young S."/>
            <person name="Wilkinson J."/>
            <person name="Worley K.C."/>
            <person name="Kovar C.L."/>
            <person name="Muzny D.M."/>
            <person name="Gibbs R.A."/>
            <person name="Cree A."/>
            <person name="Dihn H.H."/>
            <person name="Fowler G."/>
            <person name="Jhangiani S."/>
            <person name="Joshi V."/>
            <person name="Lee S."/>
            <person name="Lewis L.R."/>
            <person name="Nazareth L.V."/>
            <person name="Okwuonu G."/>
            <person name="Santibanez J."/>
            <person name="Warren W.C."/>
            <person name="Mardis E.R."/>
            <person name="Weinstock G.M."/>
            <person name="Wilson R.K."/>
            <person name="Delehaunty K."/>
            <person name="Dooling D."/>
            <person name="Fronik C."/>
            <person name="Fulton L."/>
            <person name="Fulton B."/>
            <person name="Graves T."/>
            <person name="Minx P."/>
            <person name="Sodergren E."/>
            <person name="Birney E."/>
            <person name="Margulies E.H."/>
            <person name="Herrero J."/>
            <person name="Green E.D."/>
            <person name="Haussler D."/>
            <person name="Siepel A."/>
            <person name="Goldman N."/>
            <person name="Pollard K.S."/>
            <person name="Pedersen J.S."/>
            <person name="Lander E.S."/>
            <person name="Kellis M."/>
        </authorList>
    </citation>
    <scope>NUCLEOTIDE SEQUENCE [LARGE SCALE GENOMIC DNA]</scope>
    <source>
        <strain evidence="3">2N</strain>
    </source>
</reference>
<dbReference type="Proteomes" id="UP000005447">
    <property type="component" value="Unassembled WGS sequence"/>
</dbReference>
<dbReference type="EMBL" id="AAKN02000632">
    <property type="status" value="NOT_ANNOTATED_CDS"/>
    <property type="molecule type" value="Genomic_DNA"/>
</dbReference>
<protein>
    <recommendedName>
        <fullName evidence="4">Leucine-rich repeat and coiled-coil domain-containing protein 1</fullName>
    </recommendedName>
</protein>
<dbReference type="FunCoup" id="A0A286XXV7">
    <property type="interactions" value="433"/>
</dbReference>
<feature type="coiled-coil region" evidence="1">
    <location>
        <begin position="95"/>
        <end position="191"/>
    </location>
</feature>
<dbReference type="EMBL" id="AAKN02000634">
    <property type="status" value="NOT_ANNOTATED_CDS"/>
    <property type="molecule type" value="Genomic_DNA"/>
</dbReference>
<feature type="coiled-coil region" evidence="1">
    <location>
        <begin position="408"/>
        <end position="538"/>
    </location>
</feature>
<dbReference type="STRING" id="10141.ENSCPOP00000030124"/>
<dbReference type="OMA" id="TQTIKHH"/>
<reference evidence="2" key="3">
    <citation type="submission" date="2025-09" db="UniProtKB">
        <authorList>
            <consortium name="Ensembl"/>
        </authorList>
    </citation>
    <scope>IDENTIFICATION</scope>
    <source>
        <strain evidence="2">2N</strain>
    </source>
</reference>